<feature type="signal peptide" evidence="1">
    <location>
        <begin position="1"/>
        <end position="21"/>
    </location>
</feature>
<protein>
    <submittedName>
        <fullName evidence="2">SO2930 family diheme c-type cytochrome</fullName>
    </submittedName>
</protein>
<dbReference type="RefSeq" id="WP_320425962.1">
    <property type="nucleotide sequence ID" value="NZ_JAXCLA010000009.1"/>
</dbReference>
<dbReference type="PROSITE" id="PS51257">
    <property type="entry name" value="PROKAR_LIPOPROTEIN"/>
    <property type="match status" value="1"/>
</dbReference>
<keyword evidence="1" id="KW-0732">Signal</keyword>
<keyword evidence="3" id="KW-1185">Reference proteome</keyword>
<dbReference type="Proteomes" id="UP001285263">
    <property type="component" value="Unassembled WGS sequence"/>
</dbReference>
<evidence type="ECO:0000256" key="1">
    <source>
        <dbReference type="SAM" id="SignalP"/>
    </source>
</evidence>
<name>A0ABU5DNV5_9BURK</name>
<dbReference type="EMBL" id="JAXCLA010000009">
    <property type="protein sequence ID" value="MDY0747994.1"/>
    <property type="molecule type" value="Genomic_DNA"/>
</dbReference>
<organism evidence="2 3">
    <name type="scientific">Roseateles agri</name>
    <dbReference type="NCBI Taxonomy" id="3098619"/>
    <lineage>
        <taxon>Bacteria</taxon>
        <taxon>Pseudomonadati</taxon>
        <taxon>Pseudomonadota</taxon>
        <taxon>Betaproteobacteria</taxon>
        <taxon>Burkholderiales</taxon>
        <taxon>Sphaerotilaceae</taxon>
        <taxon>Roseateles</taxon>
    </lineage>
</organism>
<dbReference type="InterPro" id="IPR022269">
    <property type="entry name" value="SO_2930-like_C"/>
</dbReference>
<accession>A0ABU5DNV5</accession>
<proteinExistence type="predicted"/>
<sequence length="385" mass="41751">MLFNAVKTLGALALAAGLLSACNSTEPVNFIAEGTPAKLSAWHLLKTGGMKLELNAGVQPYDLNTPLFTDNAHKLRTIWMPGGVSATYAEKESFDFPVGTVITKTFYYPKADGSLLQTSSGNYDLQQGRALDLSRVRLVETRLLVRRKDGWVALPYVWNAEQTEAVLSRTGDDIAMTLKDDDGSSHAFTYVVPNQNQCASCHVAKIKGKDLQPIGLKARHLNRSFTYADGTTENQLEHLVKTGYLSGLPATDVPRNADWRDTKQPLEARARAYLDINCAHCHNPVGAANNTGLNLEPFLTMGRHQGVCKPPVAAGKGTGDRGFGIVPGQPDQSIMTFRLASTEGGIMMPELGRSTVHDEGLKLIREWIKAMPGACEAAVPESNKS</sequence>
<reference evidence="2 3" key="1">
    <citation type="submission" date="2023-11" db="EMBL/GenBank/DDBJ databases">
        <title>Paucibacter sp. nov., isolated from fresh soil in Korea.</title>
        <authorList>
            <person name="Le N.T.T."/>
        </authorList>
    </citation>
    <scope>NUCLEOTIDE SEQUENCE [LARGE SCALE GENOMIC DNA]</scope>
    <source>
        <strain evidence="2 3">R3-3</strain>
    </source>
</reference>
<comment type="caution">
    <text evidence="2">The sequence shown here is derived from an EMBL/GenBank/DDBJ whole genome shotgun (WGS) entry which is preliminary data.</text>
</comment>
<feature type="chain" id="PRO_5046197051" evidence="1">
    <location>
        <begin position="22"/>
        <end position="385"/>
    </location>
</feature>
<evidence type="ECO:0000313" key="3">
    <source>
        <dbReference type="Proteomes" id="UP001285263"/>
    </source>
</evidence>
<gene>
    <name evidence="2" type="ORF">SNE35_26070</name>
</gene>
<dbReference type="NCBIfam" id="TIGR03806">
    <property type="entry name" value="chp_HNE_0200"/>
    <property type="match status" value="1"/>
</dbReference>
<evidence type="ECO:0000313" key="2">
    <source>
        <dbReference type="EMBL" id="MDY0747994.1"/>
    </source>
</evidence>